<sequence length="362" mass="39353">MGGTMAGTTPRYDICRYCQERFAQTSGPGRKKEYCGLECRRNAQRERDGRLGHQHARTALPLGRRIAEDLQTLAAALLEAEYDARPLKELLCHAREVTREVEHYTAAAVQDARNQGTSWEQVAEAAQLSATTARTRWPEGRVKERLKRRAAERAVLRQPATPLVEGPDTAEGGTQSQAAERASAKLASALSHLHRASNLTIREVAGQTSLSPSYISRILSGERTPQWPVVSTLAELFGGEPDELRVLFESAHGLVAPARHAIPDAVGRLQAALRGLHLAAGRPQSGVIRKASHGALSTQAIGEILGGVMIPGWEQTAALVTALGGWPADVRPLWEAVHYTFLLCTDPEEGPRQLSAVRLETD</sequence>
<dbReference type="AlphaFoldDB" id="A0A124HV21"/>
<dbReference type="Proteomes" id="UP000053669">
    <property type="component" value="Unassembled WGS sequence"/>
</dbReference>
<evidence type="ECO:0000313" key="4">
    <source>
        <dbReference type="Proteomes" id="UP000053669"/>
    </source>
</evidence>
<feature type="domain" description="HTH cro/C1-type" evidence="2">
    <location>
        <begin position="198"/>
        <end position="244"/>
    </location>
</feature>
<dbReference type="PROSITE" id="PS50943">
    <property type="entry name" value="HTH_CROC1"/>
    <property type="match status" value="1"/>
</dbReference>
<organism evidence="3 4">
    <name type="scientific">Streptomyces canus</name>
    <dbReference type="NCBI Taxonomy" id="58343"/>
    <lineage>
        <taxon>Bacteria</taxon>
        <taxon>Bacillati</taxon>
        <taxon>Actinomycetota</taxon>
        <taxon>Actinomycetes</taxon>
        <taxon>Kitasatosporales</taxon>
        <taxon>Streptomycetaceae</taxon>
        <taxon>Streptomyces</taxon>
        <taxon>Streptomyces aurantiacus group</taxon>
    </lineage>
</organism>
<comment type="caution">
    <text evidence="3">The sequence shown here is derived from an EMBL/GenBank/DDBJ whole genome shotgun (WGS) entry which is preliminary data.</text>
</comment>
<evidence type="ECO:0000256" key="1">
    <source>
        <dbReference type="SAM" id="MobiDB-lite"/>
    </source>
</evidence>
<reference evidence="3 4" key="1">
    <citation type="submission" date="2015-10" db="EMBL/GenBank/DDBJ databases">
        <title>Draft genome sequence of Streptomyces canus DSM 40017, type strain for the species Streptomyces canus.</title>
        <authorList>
            <person name="Ruckert C."/>
            <person name="Winkler A."/>
            <person name="Kalinowski J."/>
            <person name="Kampfer P."/>
            <person name="Glaeser S."/>
        </authorList>
    </citation>
    <scope>NUCLEOTIDE SEQUENCE [LARGE SCALE GENOMIC DNA]</scope>
    <source>
        <strain evidence="3 4">DSM 40017</strain>
    </source>
</reference>
<dbReference type="SUPFAM" id="SSF47413">
    <property type="entry name" value="lambda repressor-like DNA-binding domains"/>
    <property type="match status" value="1"/>
</dbReference>
<dbReference type="SMART" id="SM00530">
    <property type="entry name" value="HTH_XRE"/>
    <property type="match status" value="1"/>
</dbReference>
<gene>
    <name evidence="3" type="ORF">AQJ46_49405</name>
</gene>
<dbReference type="EMBL" id="LMWU01000081">
    <property type="protein sequence ID" value="KUN55464.1"/>
    <property type="molecule type" value="Genomic_DNA"/>
</dbReference>
<proteinExistence type="predicted"/>
<dbReference type="Pfam" id="PF13560">
    <property type="entry name" value="HTH_31"/>
    <property type="match status" value="1"/>
</dbReference>
<accession>A0A124HV21</accession>
<evidence type="ECO:0000259" key="2">
    <source>
        <dbReference type="PROSITE" id="PS50943"/>
    </source>
</evidence>
<dbReference type="Gene3D" id="1.10.260.40">
    <property type="entry name" value="lambda repressor-like DNA-binding domains"/>
    <property type="match status" value="1"/>
</dbReference>
<dbReference type="InterPro" id="IPR010982">
    <property type="entry name" value="Lambda_DNA-bd_dom_sf"/>
</dbReference>
<dbReference type="GO" id="GO:0003677">
    <property type="term" value="F:DNA binding"/>
    <property type="evidence" value="ECO:0007669"/>
    <property type="project" value="InterPro"/>
</dbReference>
<dbReference type="STRING" id="58343.AQJ46_49405"/>
<dbReference type="CDD" id="cd00093">
    <property type="entry name" value="HTH_XRE"/>
    <property type="match status" value="1"/>
</dbReference>
<feature type="region of interest" description="Disordered" evidence="1">
    <location>
        <begin position="157"/>
        <end position="182"/>
    </location>
</feature>
<protein>
    <recommendedName>
        <fullName evidence="2">HTH cro/C1-type domain-containing protein</fullName>
    </recommendedName>
</protein>
<evidence type="ECO:0000313" key="3">
    <source>
        <dbReference type="EMBL" id="KUN55464.1"/>
    </source>
</evidence>
<name>A0A124HV21_9ACTN</name>
<dbReference type="InterPro" id="IPR001387">
    <property type="entry name" value="Cro/C1-type_HTH"/>
</dbReference>